<evidence type="ECO:0000313" key="4">
    <source>
        <dbReference type="Proteomes" id="UP001164745"/>
    </source>
</evidence>
<dbReference type="Gene3D" id="1.20.120.330">
    <property type="entry name" value="Nucleotidyltransferases domain 2"/>
    <property type="match status" value="1"/>
</dbReference>
<dbReference type="InterPro" id="IPR052226">
    <property type="entry name" value="UPF0332_toxin"/>
</dbReference>
<comment type="similarity">
    <text evidence="1">Belongs to the UPF0332 family.</text>
</comment>
<evidence type="ECO:0000256" key="1">
    <source>
        <dbReference type="ARBA" id="ARBA00038248"/>
    </source>
</evidence>
<dbReference type="Pfam" id="PF05168">
    <property type="entry name" value="HEPN"/>
    <property type="match status" value="1"/>
</dbReference>
<dbReference type="InterPro" id="IPR007842">
    <property type="entry name" value="HEPN_dom"/>
</dbReference>
<dbReference type="SUPFAM" id="SSF81593">
    <property type="entry name" value="Nucleotidyltransferase substrate binding subunit/domain"/>
    <property type="match status" value="1"/>
</dbReference>
<name>A0ABY7BEM8_9FIRM</name>
<evidence type="ECO:0000313" key="3">
    <source>
        <dbReference type="EMBL" id="WAM30817.1"/>
    </source>
</evidence>
<evidence type="ECO:0000259" key="2">
    <source>
        <dbReference type="PROSITE" id="PS50910"/>
    </source>
</evidence>
<dbReference type="EMBL" id="CP113864">
    <property type="protein sequence ID" value="WAM30817.1"/>
    <property type="molecule type" value="Genomic_DNA"/>
</dbReference>
<dbReference type="PANTHER" id="PTHR36565">
    <property type="entry name" value="UPF0332 PROTEIN TM_1000"/>
    <property type="match status" value="1"/>
</dbReference>
<dbReference type="Proteomes" id="UP001164745">
    <property type="component" value="Chromosome"/>
</dbReference>
<proteinExistence type="inferred from homology"/>
<organism evidence="3 4">
    <name type="scientific">Caldicellulosiruptor naganoensis</name>
    <dbReference type="NCBI Taxonomy" id="29324"/>
    <lineage>
        <taxon>Bacteria</taxon>
        <taxon>Bacillati</taxon>
        <taxon>Bacillota</taxon>
        <taxon>Bacillota incertae sedis</taxon>
        <taxon>Caldicellulosiruptorales</taxon>
        <taxon>Caldicellulosiruptoraceae</taxon>
        <taxon>Caldicellulosiruptor</taxon>
    </lineage>
</organism>
<reference evidence="3" key="1">
    <citation type="submission" date="2022-12" db="EMBL/GenBank/DDBJ databases">
        <authorList>
            <person name="Bing R.G."/>
            <person name="Willard D.J."/>
            <person name="Manesh M.J.H."/>
            <person name="Laemthong T."/>
            <person name="Crosby J.R."/>
            <person name="Kelly R.M."/>
        </authorList>
    </citation>
    <scope>NUCLEOTIDE SEQUENCE</scope>
    <source>
        <strain evidence="3">DSM 8991</strain>
    </source>
</reference>
<sequence length="134" mass="16077">MDEYIKALSFYRLEKAKEDLKAAKVNYENGLYKASINRSYYAIFHAIRAVNAINKFDSKRHSGVIAYFNQHFIHTEKFSKELYKIVASAFKLRERCDYDDFYMVSRDQAENQLKNAEFFIKEVERFICEHFKEK</sequence>
<accession>A0ABY7BEM8</accession>
<dbReference type="PANTHER" id="PTHR36565:SF1">
    <property type="entry name" value="UPF0332 PROTEIN TM_1000"/>
    <property type="match status" value="1"/>
</dbReference>
<protein>
    <submittedName>
        <fullName evidence="3">HEPN domain-containing protein</fullName>
    </submittedName>
</protein>
<keyword evidence="4" id="KW-1185">Reference proteome</keyword>
<dbReference type="PROSITE" id="PS50910">
    <property type="entry name" value="HEPN"/>
    <property type="match status" value="1"/>
</dbReference>
<dbReference type="RefSeq" id="WP_045164559.1">
    <property type="nucleotide sequence ID" value="NZ_CP113864.1"/>
</dbReference>
<gene>
    <name evidence="3" type="ORF">OTJ99_001600</name>
</gene>
<feature type="domain" description="HEPN" evidence="2">
    <location>
        <begin position="13"/>
        <end position="126"/>
    </location>
</feature>